<dbReference type="InterPro" id="IPR019088">
    <property type="entry name" value="CHP02186-rel_TM"/>
</dbReference>
<keyword evidence="2" id="KW-0732">Signal</keyword>
<dbReference type="STRING" id="121290.APY04_2716"/>
<evidence type="ECO:0000313" key="4">
    <source>
        <dbReference type="Proteomes" id="UP000059074"/>
    </source>
</evidence>
<keyword evidence="1" id="KW-1133">Transmembrane helix</keyword>
<name>A0A109BB10_HYPSL</name>
<feature type="transmembrane region" description="Helical" evidence="1">
    <location>
        <begin position="264"/>
        <end position="283"/>
    </location>
</feature>
<dbReference type="PATRIC" id="fig|121290.4.peg.4"/>
<evidence type="ECO:0000256" key="2">
    <source>
        <dbReference type="SAM" id="SignalP"/>
    </source>
</evidence>
<gene>
    <name evidence="3" type="ORF">APY04_2716</name>
</gene>
<dbReference type="Proteomes" id="UP000059074">
    <property type="component" value="Unassembled WGS sequence"/>
</dbReference>
<evidence type="ECO:0000313" key="3">
    <source>
        <dbReference type="EMBL" id="KWT65478.1"/>
    </source>
</evidence>
<protein>
    <submittedName>
        <fullName evidence="3">Transmembrane protein co-occuring with sulfite exporter TauE/SafE</fullName>
    </submittedName>
</protein>
<organism evidence="3 4">
    <name type="scientific">Hyphomicrobium sulfonivorans</name>
    <dbReference type="NCBI Taxonomy" id="121290"/>
    <lineage>
        <taxon>Bacteria</taxon>
        <taxon>Pseudomonadati</taxon>
        <taxon>Pseudomonadota</taxon>
        <taxon>Alphaproteobacteria</taxon>
        <taxon>Hyphomicrobiales</taxon>
        <taxon>Hyphomicrobiaceae</taxon>
        <taxon>Hyphomicrobium</taxon>
    </lineage>
</organism>
<proteinExistence type="predicted"/>
<keyword evidence="4" id="KW-1185">Reference proteome</keyword>
<dbReference type="RefSeq" id="WP_245281939.1">
    <property type="nucleotide sequence ID" value="NZ_LMTR01000078.1"/>
</dbReference>
<dbReference type="EMBL" id="LMTR01000078">
    <property type="protein sequence ID" value="KWT65478.1"/>
    <property type="molecule type" value="Genomic_DNA"/>
</dbReference>
<comment type="caution">
    <text evidence="3">The sequence shown here is derived from an EMBL/GenBank/DDBJ whole genome shotgun (WGS) entry which is preliminary data.</text>
</comment>
<feature type="signal peptide" evidence="2">
    <location>
        <begin position="1"/>
        <end position="24"/>
    </location>
</feature>
<feature type="chain" id="PRO_5007132508" evidence="2">
    <location>
        <begin position="25"/>
        <end position="288"/>
    </location>
</feature>
<keyword evidence="1 3" id="KW-0812">Transmembrane</keyword>
<evidence type="ECO:0000256" key="1">
    <source>
        <dbReference type="SAM" id="Phobius"/>
    </source>
</evidence>
<accession>A0A109BB10</accession>
<sequence>MMRSAIIGVMVCLCLALNMVQASAQEAEASPPPNLPPPTVVTPPLPPMETVEADISTRSLEVTTGFTGHEIVVFGAIDNSQAPKDDAAGYYDVVVVVEGTPFPIVARRKSEVGGVWMNTSSITFNSVPSYYAIASSKPIEEIAGPAVLERHAIGFRHIKMMPAGNSGAGLKDSQLAAFRSAVIRLKQRKDLYVLEPEGVDFVGRSLFRSTISLPANIPVGPLVARTYLFRDGEVVSAHIARVTLHRAGIERLVHNFAFVYPASYGLLAVIIAVLSGLLASVLFRRKTA</sequence>
<reference evidence="3 4" key="1">
    <citation type="submission" date="2015-10" db="EMBL/GenBank/DDBJ databases">
        <title>Transcriptomic analysis of a linuron degrading triple-species bacterial consortium.</title>
        <authorList>
            <person name="Albers P."/>
        </authorList>
    </citation>
    <scope>NUCLEOTIDE SEQUENCE [LARGE SCALE GENOMIC DNA]</scope>
    <source>
        <strain evidence="3 4">WDL6</strain>
    </source>
</reference>
<keyword evidence="1" id="KW-0472">Membrane</keyword>
<dbReference type="AlphaFoldDB" id="A0A109BB10"/>
<dbReference type="Pfam" id="PF09608">
    <property type="entry name" value="Alph_Pro_TM"/>
    <property type="match status" value="1"/>
</dbReference>